<name>A0A168LK39_9BACL</name>
<proteinExistence type="predicted"/>
<dbReference type="EMBL" id="LVJH01000013">
    <property type="protein sequence ID" value="OAB43495.1"/>
    <property type="molecule type" value="Genomic_DNA"/>
</dbReference>
<gene>
    <name evidence="1" type="ORF">PGLA_08770</name>
</gene>
<dbReference type="Proteomes" id="UP000076967">
    <property type="component" value="Unassembled WGS sequence"/>
</dbReference>
<sequence length="233" mass="25690">MVQIKSLISSGVDVGVFNAQNVKEVDLYSECGGAPDNNLGIIPDGSMVTLRRGRAARRVKVNQDAASECIYNMFGLSKPLARIFRLQNKARYTLTYNTATKTLTIRRKPVTFYTLKVTSDPKLSRNRVVIGNGLGLSGALGITLASGDLLALSNGLRKARLRLRKISRDFELTGVFRLNPAIIQQLNLVAGKTYSVSYNQLTGTLSFHGITIPKARKRKLVIRRAGKRSCRFC</sequence>
<organism evidence="1 2">
    <name type="scientific">Paenibacillus glacialis</name>
    <dbReference type="NCBI Taxonomy" id="494026"/>
    <lineage>
        <taxon>Bacteria</taxon>
        <taxon>Bacillati</taxon>
        <taxon>Bacillota</taxon>
        <taxon>Bacilli</taxon>
        <taxon>Bacillales</taxon>
        <taxon>Paenibacillaceae</taxon>
        <taxon>Paenibacillus</taxon>
    </lineage>
</organism>
<dbReference type="AlphaFoldDB" id="A0A168LK39"/>
<reference evidence="1 2" key="1">
    <citation type="submission" date="2016-03" db="EMBL/GenBank/DDBJ databases">
        <title>Draft genome sequence of Paenibacillus glacialis DSM 22343.</title>
        <authorList>
            <person name="Shin S.-K."/>
            <person name="Yi H."/>
        </authorList>
    </citation>
    <scope>NUCLEOTIDE SEQUENCE [LARGE SCALE GENOMIC DNA]</scope>
    <source>
        <strain evidence="1 2">DSM 22343</strain>
    </source>
</reference>
<evidence type="ECO:0000313" key="2">
    <source>
        <dbReference type="Proteomes" id="UP000076967"/>
    </source>
</evidence>
<protein>
    <submittedName>
        <fullName evidence="1">Uncharacterized protein</fullName>
    </submittedName>
</protein>
<accession>A0A168LK39</accession>
<evidence type="ECO:0000313" key="1">
    <source>
        <dbReference type="EMBL" id="OAB43495.1"/>
    </source>
</evidence>
<keyword evidence="2" id="KW-1185">Reference proteome</keyword>
<comment type="caution">
    <text evidence="1">The sequence shown here is derived from an EMBL/GenBank/DDBJ whole genome shotgun (WGS) entry which is preliminary data.</text>
</comment>